<keyword evidence="2" id="KW-1185">Reference proteome</keyword>
<protein>
    <submittedName>
        <fullName evidence="1">Uncharacterized protein</fullName>
    </submittedName>
</protein>
<reference evidence="1 2" key="1">
    <citation type="submission" date="2018-12" db="EMBL/GenBank/DDBJ databases">
        <title>Dyella dinghuensis sp. nov. DHOA06 and Dyella choica sp. nov. 4M-K27, isolated from forest soil.</title>
        <authorList>
            <person name="Qiu L.-H."/>
            <person name="Gao Z.-H."/>
        </authorList>
    </citation>
    <scope>NUCLEOTIDE SEQUENCE [LARGE SCALE GENOMIC DNA]</scope>
    <source>
        <strain evidence="1 2">DHOA06</strain>
    </source>
</reference>
<dbReference type="EMBL" id="RYZR01000006">
    <property type="protein sequence ID" value="RUL63427.1"/>
    <property type="molecule type" value="Genomic_DNA"/>
</dbReference>
<accession>A0A3S0RDU3</accession>
<comment type="caution">
    <text evidence="1">The sequence shown here is derived from an EMBL/GenBank/DDBJ whole genome shotgun (WGS) entry which is preliminary data.</text>
</comment>
<dbReference type="AlphaFoldDB" id="A0A3S0RDU3"/>
<evidence type="ECO:0000313" key="2">
    <source>
        <dbReference type="Proteomes" id="UP000267077"/>
    </source>
</evidence>
<sequence>MVLAQQLDATELDALTRIAEGRGSTVSNHVASRLLTVGLVTHMDCVAASHARLELTSAGLAVIRSSDQ</sequence>
<gene>
    <name evidence="1" type="ORF">EKH79_13640</name>
</gene>
<name>A0A3S0RDU3_9GAMM</name>
<dbReference type="Proteomes" id="UP000267077">
    <property type="component" value="Unassembled WGS sequence"/>
</dbReference>
<evidence type="ECO:0000313" key="1">
    <source>
        <dbReference type="EMBL" id="RUL63427.1"/>
    </source>
</evidence>
<proteinExistence type="predicted"/>
<dbReference type="OrthoDB" id="5958430at2"/>
<organism evidence="1 2">
    <name type="scientific">Dyella dinghuensis</name>
    <dbReference type="NCBI Taxonomy" id="1920169"/>
    <lineage>
        <taxon>Bacteria</taxon>
        <taxon>Pseudomonadati</taxon>
        <taxon>Pseudomonadota</taxon>
        <taxon>Gammaproteobacteria</taxon>
        <taxon>Lysobacterales</taxon>
        <taxon>Rhodanobacteraceae</taxon>
        <taxon>Dyella</taxon>
    </lineage>
</organism>
<dbReference type="RefSeq" id="WP_126674362.1">
    <property type="nucleotide sequence ID" value="NZ_RYZR01000006.1"/>
</dbReference>